<protein>
    <recommendedName>
        <fullName evidence="4">YfhO family protein</fullName>
    </recommendedName>
</protein>
<accession>A0A839N0W5</accession>
<feature type="transmembrane region" description="Helical" evidence="1">
    <location>
        <begin position="196"/>
        <end position="217"/>
    </location>
</feature>
<evidence type="ECO:0000313" key="2">
    <source>
        <dbReference type="EMBL" id="MBB2891370.1"/>
    </source>
</evidence>
<dbReference type="AlphaFoldDB" id="A0A839N0W5"/>
<organism evidence="2 3">
    <name type="scientific">Flexivirga oryzae</name>
    <dbReference type="NCBI Taxonomy" id="1794944"/>
    <lineage>
        <taxon>Bacteria</taxon>
        <taxon>Bacillati</taxon>
        <taxon>Actinomycetota</taxon>
        <taxon>Actinomycetes</taxon>
        <taxon>Micrococcales</taxon>
        <taxon>Dermacoccaceae</taxon>
        <taxon>Flexivirga</taxon>
    </lineage>
</organism>
<feature type="transmembrane region" description="Helical" evidence="1">
    <location>
        <begin position="12"/>
        <end position="33"/>
    </location>
</feature>
<keyword evidence="3" id="KW-1185">Reference proteome</keyword>
<feature type="transmembrane region" description="Helical" evidence="1">
    <location>
        <begin position="545"/>
        <end position="564"/>
    </location>
</feature>
<feature type="transmembrane region" description="Helical" evidence="1">
    <location>
        <begin position="294"/>
        <end position="315"/>
    </location>
</feature>
<keyword evidence="1" id="KW-0472">Membrane</keyword>
<evidence type="ECO:0000256" key="1">
    <source>
        <dbReference type="SAM" id="Phobius"/>
    </source>
</evidence>
<feature type="transmembrane region" description="Helical" evidence="1">
    <location>
        <begin position="374"/>
        <end position="393"/>
    </location>
</feature>
<evidence type="ECO:0000313" key="3">
    <source>
        <dbReference type="Proteomes" id="UP000559182"/>
    </source>
</evidence>
<name>A0A839N0W5_9MICO</name>
<dbReference type="RefSeq" id="WP_183319645.1">
    <property type="nucleotide sequence ID" value="NZ_JACHVQ010000001.1"/>
</dbReference>
<reference evidence="2 3" key="1">
    <citation type="submission" date="2020-08" db="EMBL/GenBank/DDBJ databases">
        <title>Sequencing the genomes of 1000 actinobacteria strains.</title>
        <authorList>
            <person name="Klenk H.-P."/>
        </authorList>
    </citation>
    <scope>NUCLEOTIDE SEQUENCE [LARGE SCALE GENOMIC DNA]</scope>
    <source>
        <strain evidence="2 3">DSM 105369</strain>
    </source>
</reference>
<gene>
    <name evidence="2" type="ORF">FHU39_001354</name>
</gene>
<evidence type="ECO:0008006" key="4">
    <source>
        <dbReference type="Google" id="ProtNLM"/>
    </source>
</evidence>
<keyword evidence="1" id="KW-1133">Transmembrane helix</keyword>
<sequence>MKATVGRRGVGAVVGLVCGLIALGPSLAPGFILRYDLVFVPHLALGDRTLGVDGSVPRAVPNDFVAALLSHLAPGWVIEKVLLLAVFVLAGTGVGALLRSRLGAAAGALVACWNPYVAERLSIGHWGYLLGYACVPFLVGAAAAVRQGVPRSRVRLGVWLLAAAATGSTGAVLGMIAVLAVLAVPSPGLRRRVGDFAWAAVVFVLANATWWFSYLFLASSTSTSRVGVEAFRSVADTPWGVIGSLLTGGGIWNQGVWFSERDSAVVSGLALLVALLSAGLAVRDRVWRAGPAVAGLALAGLVGLVLAAASALPLGRDLMTTVITDLPGGGLLRDAQKFVGLWMILVAVLAGRLVERVRDVGAAAGVERSTALTVAALVACWPVVTLTGFAWGLGGSLHAVDYPASYTRMAQRIDALPAGGVAVFPWGLYRQYAFDDDVVVLDPWQRLLDRDVVVDDDLPLVGGAVVPGESPRAARITDAVRADRGVPATLRREGVRYVLVQTDQPTSGDVPDLGSARRIASDGTLRLYDLGSGRPQPATHGAVRYTGWLLAGLAILVVGARLVAEGLTHRH</sequence>
<keyword evidence="1" id="KW-0812">Transmembrane</keyword>
<feature type="transmembrane region" description="Helical" evidence="1">
    <location>
        <begin position="124"/>
        <end position="145"/>
    </location>
</feature>
<dbReference type="Proteomes" id="UP000559182">
    <property type="component" value="Unassembled WGS sequence"/>
</dbReference>
<feature type="transmembrane region" description="Helical" evidence="1">
    <location>
        <begin position="264"/>
        <end position="282"/>
    </location>
</feature>
<feature type="transmembrane region" description="Helical" evidence="1">
    <location>
        <begin position="335"/>
        <end position="354"/>
    </location>
</feature>
<comment type="caution">
    <text evidence="2">The sequence shown here is derived from an EMBL/GenBank/DDBJ whole genome shotgun (WGS) entry which is preliminary data.</text>
</comment>
<proteinExistence type="predicted"/>
<dbReference type="EMBL" id="JACHVQ010000001">
    <property type="protein sequence ID" value="MBB2891370.1"/>
    <property type="molecule type" value="Genomic_DNA"/>
</dbReference>
<feature type="transmembrane region" description="Helical" evidence="1">
    <location>
        <begin position="157"/>
        <end position="184"/>
    </location>
</feature>